<keyword evidence="1" id="KW-0812">Transmembrane</keyword>
<proteinExistence type="predicted"/>
<evidence type="ECO:0000256" key="1">
    <source>
        <dbReference type="SAM" id="Phobius"/>
    </source>
</evidence>
<organism evidence="2">
    <name type="scientific">bioreactor metagenome</name>
    <dbReference type="NCBI Taxonomy" id="1076179"/>
    <lineage>
        <taxon>unclassified sequences</taxon>
        <taxon>metagenomes</taxon>
        <taxon>ecological metagenomes</taxon>
    </lineage>
</organism>
<comment type="caution">
    <text evidence="2">The sequence shown here is derived from an EMBL/GenBank/DDBJ whole genome shotgun (WGS) entry which is preliminary data.</text>
</comment>
<dbReference type="AlphaFoldDB" id="A0A644WZJ9"/>
<protein>
    <submittedName>
        <fullName evidence="2">Uncharacterized protein</fullName>
    </submittedName>
</protein>
<dbReference type="PROSITE" id="PS51257">
    <property type="entry name" value="PROKAR_LIPOPROTEIN"/>
    <property type="match status" value="1"/>
</dbReference>
<evidence type="ECO:0000313" key="2">
    <source>
        <dbReference type="EMBL" id="MPM09031.1"/>
    </source>
</evidence>
<feature type="transmembrane region" description="Helical" evidence="1">
    <location>
        <begin position="12"/>
        <end position="30"/>
    </location>
</feature>
<gene>
    <name evidence="2" type="ORF">SDC9_55347</name>
</gene>
<keyword evidence="1" id="KW-1133">Transmembrane helix</keyword>
<dbReference type="EMBL" id="VSSQ01001521">
    <property type="protein sequence ID" value="MPM09031.1"/>
    <property type="molecule type" value="Genomic_DNA"/>
</dbReference>
<name>A0A644WZJ9_9ZZZZ</name>
<accession>A0A644WZJ9</accession>
<keyword evidence="1" id="KW-0472">Membrane</keyword>
<sequence>MTDQNKQTEMKKAIFTNLTLILSLTLGFISCNQETKSNNQTAVTYDKTDTIIVKHKNDLNKSYEVGFLSKSYSYYWLVGNDTLDFSVNARQYEKDSTLHLSIHHKKPIIFTTALTRINECLPQIKEDFYLTKLNSLYFRDPIYYFDLVKELSTEYEKQFGRKNISYEKLNDFLLKSKVNKQLDNFVSPLDKKIKRYSIEKFHLTDKKYFGEYLPNVDLKEYPEFAINGMGLYIQLETKRQNEDNASH</sequence>
<reference evidence="2" key="1">
    <citation type="submission" date="2019-08" db="EMBL/GenBank/DDBJ databases">
        <authorList>
            <person name="Kucharzyk K."/>
            <person name="Murdoch R.W."/>
            <person name="Higgins S."/>
            <person name="Loffler F."/>
        </authorList>
    </citation>
    <scope>NUCLEOTIDE SEQUENCE</scope>
</reference>